<evidence type="ECO:0000256" key="4">
    <source>
        <dbReference type="ARBA" id="ARBA00022898"/>
    </source>
</evidence>
<evidence type="ECO:0008006" key="8">
    <source>
        <dbReference type="Google" id="ProtNLM"/>
    </source>
</evidence>
<dbReference type="SUPFAM" id="SSF53383">
    <property type="entry name" value="PLP-dependent transferases"/>
    <property type="match status" value="1"/>
</dbReference>
<reference evidence="6 7" key="1">
    <citation type="submission" date="2024-10" db="EMBL/GenBank/DDBJ databases">
        <title>Updated reference genomes for cyclostephanoid diatoms.</title>
        <authorList>
            <person name="Roberts W.R."/>
            <person name="Alverson A.J."/>
        </authorList>
    </citation>
    <scope>NUCLEOTIDE SEQUENCE [LARGE SCALE GENOMIC DNA]</scope>
    <source>
        <strain evidence="6 7">AJA228-03</strain>
    </source>
</reference>
<comment type="cofactor">
    <cofactor evidence="1">
        <name>pyridoxal 5'-phosphate</name>
        <dbReference type="ChEBI" id="CHEBI:597326"/>
    </cofactor>
</comment>
<dbReference type="Proteomes" id="UP001530377">
    <property type="component" value="Unassembled WGS sequence"/>
</dbReference>
<dbReference type="InterPro" id="IPR015421">
    <property type="entry name" value="PyrdxlP-dep_Trfase_major"/>
</dbReference>
<evidence type="ECO:0000313" key="7">
    <source>
        <dbReference type="Proteomes" id="UP001530377"/>
    </source>
</evidence>
<dbReference type="PANTHER" id="PTHR21152:SF24">
    <property type="entry name" value="ALANINE--GLYOXYLATE AMINOTRANSFERASE 1"/>
    <property type="match status" value="1"/>
</dbReference>
<sequence length="500" mass="54005">MMCASWHLAMMRNAIAARNGTIPGMRAACATASSLAAAGPSSPRIGASIVPPIACPSSSSSVRFLQSSSSTSSSSSSSSSSSAPHFSSSSSSSSSSATRLEYATVPKDDYGEYQEYSVIFTNRSLNLMSKPFQQVMRDLNELLKTTYNAHKVAIIPGSGTFGMEAVARQFATDEHVMVIRNGWFSYRWTEIFDIGGPGKSICSSHTVLKARPVEPATGPDCPHMQYAPYPISDVVEKVAEERPSALFAPHVETSTGMILPDDYIRKASKAVHDVGGLFVLDCIASGAIWADMKDLGVDVVISAPQKGWTGPACAALVMLSERAADRMANTQETSFSMSLKRWSAIMDTYEKGGFGYHTTMPTDGLRDFHEISVETLRFGMPELKEAQYRLGKEARALLDSRGLTSVAAPGYQAPGVLVYYSPIGQDNPTMMNRFKEHGLQIAMGVPWRIDEPEGLKTFRMGLFGLDKMGDIPKCVGTMEKALDAVLEESGHVVPERNLAA</sequence>
<organism evidence="6 7">
    <name type="scientific">Cyclostephanos tholiformis</name>
    <dbReference type="NCBI Taxonomy" id="382380"/>
    <lineage>
        <taxon>Eukaryota</taxon>
        <taxon>Sar</taxon>
        <taxon>Stramenopiles</taxon>
        <taxon>Ochrophyta</taxon>
        <taxon>Bacillariophyta</taxon>
        <taxon>Coscinodiscophyceae</taxon>
        <taxon>Thalassiosirophycidae</taxon>
        <taxon>Stephanodiscales</taxon>
        <taxon>Stephanodiscaceae</taxon>
        <taxon>Cyclostephanos</taxon>
    </lineage>
</organism>
<dbReference type="Gene3D" id="3.40.640.10">
    <property type="entry name" value="Type I PLP-dependent aspartate aminotransferase-like (Major domain)"/>
    <property type="match status" value="1"/>
</dbReference>
<feature type="compositionally biased region" description="Low complexity" evidence="5">
    <location>
        <begin position="66"/>
        <end position="96"/>
    </location>
</feature>
<evidence type="ECO:0000256" key="5">
    <source>
        <dbReference type="SAM" id="MobiDB-lite"/>
    </source>
</evidence>
<keyword evidence="7" id="KW-1185">Reference proteome</keyword>
<comment type="caution">
    <text evidence="6">The sequence shown here is derived from an EMBL/GenBank/DDBJ whole genome shotgun (WGS) entry which is preliminary data.</text>
</comment>
<dbReference type="EMBL" id="JALLPB020000003">
    <property type="protein sequence ID" value="KAL3827509.1"/>
    <property type="molecule type" value="Genomic_DNA"/>
</dbReference>
<keyword evidence="2" id="KW-0032">Aminotransferase</keyword>
<evidence type="ECO:0000256" key="3">
    <source>
        <dbReference type="ARBA" id="ARBA00022679"/>
    </source>
</evidence>
<feature type="region of interest" description="Disordered" evidence="5">
    <location>
        <begin position="66"/>
        <end position="98"/>
    </location>
</feature>
<keyword evidence="3" id="KW-0808">Transferase</keyword>
<evidence type="ECO:0000313" key="6">
    <source>
        <dbReference type="EMBL" id="KAL3827509.1"/>
    </source>
</evidence>
<protein>
    <recommendedName>
        <fullName evidence="8">Alanine--glyoxylate transaminase</fullName>
    </recommendedName>
</protein>
<dbReference type="GO" id="GO:0008483">
    <property type="term" value="F:transaminase activity"/>
    <property type="evidence" value="ECO:0007669"/>
    <property type="project" value="UniProtKB-KW"/>
</dbReference>
<dbReference type="Gene3D" id="3.90.1150.10">
    <property type="entry name" value="Aspartate Aminotransferase, domain 1"/>
    <property type="match status" value="1"/>
</dbReference>
<name>A0ABD3SSA6_9STRA</name>
<dbReference type="PANTHER" id="PTHR21152">
    <property type="entry name" value="AMINOTRANSFERASE CLASS V"/>
    <property type="match status" value="1"/>
</dbReference>
<evidence type="ECO:0000256" key="1">
    <source>
        <dbReference type="ARBA" id="ARBA00001933"/>
    </source>
</evidence>
<accession>A0ABD3SSA6</accession>
<proteinExistence type="predicted"/>
<dbReference type="InterPro" id="IPR015424">
    <property type="entry name" value="PyrdxlP-dep_Trfase"/>
</dbReference>
<dbReference type="InterPro" id="IPR015422">
    <property type="entry name" value="PyrdxlP-dep_Trfase_small"/>
</dbReference>
<gene>
    <name evidence="6" type="ORF">ACHAXA_003778</name>
</gene>
<dbReference type="AlphaFoldDB" id="A0ABD3SSA6"/>
<keyword evidence="4" id="KW-0663">Pyridoxal phosphate</keyword>
<evidence type="ECO:0000256" key="2">
    <source>
        <dbReference type="ARBA" id="ARBA00022576"/>
    </source>
</evidence>